<dbReference type="WBParaSite" id="ES5_v2.g578.t1">
    <property type="protein sequence ID" value="ES5_v2.g578.t1"/>
    <property type="gene ID" value="ES5_v2.g578"/>
</dbReference>
<proteinExistence type="predicted"/>
<evidence type="ECO:0000313" key="1">
    <source>
        <dbReference type="Proteomes" id="UP000887579"/>
    </source>
</evidence>
<protein>
    <submittedName>
        <fullName evidence="2">Uncharacterized protein</fullName>
    </submittedName>
</protein>
<organism evidence="1 2">
    <name type="scientific">Panagrolaimus sp. ES5</name>
    <dbReference type="NCBI Taxonomy" id="591445"/>
    <lineage>
        <taxon>Eukaryota</taxon>
        <taxon>Metazoa</taxon>
        <taxon>Ecdysozoa</taxon>
        <taxon>Nematoda</taxon>
        <taxon>Chromadorea</taxon>
        <taxon>Rhabditida</taxon>
        <taxon>Tylenchina</taxon>
        <taxon>Panagrolaimomorpha</taxon>
        <taxon>Panagrolaimoidea</taxon>
        <taxon>Panagrolaimidae</taxon>
        <taxon>Panagrolaimus</taxon>
    </lineage>
</organism>
<dbReference type="Proteomes" id="UP000887579">
    <property type="component" value="Unplaced"/>
</dbReference>
<evidence type="ECO:0000313" key="2">
    <source>
        <dbReference type="WBParaSite" id="ES5_v2.g578.t1"/>
    </source>
</evidence>
<sequence length="127" mass="14090">MTNKRFFPSSKRPQQRRTLPPLPIEAHGFAAYAAAMAAAQSPTVFPLSSRGASNHPPPNQPQPKEDHQICYGIEASMLRSTSGIYGIEDSYYEDGINGNFTTTSRKCKRFFCIIVITDGGFKVIMIF</sequence>
<reference evidence="2" key="1">
    <citation type="submission" date="2022-11" db="UniProtKB">
        <authorList>
            <consortium name="WormBaseParasite"/>
        </authorList>
    </citation>
    <scope>IDENTIFICATION</scope>
</reference>
<name>A0AC34GP07_9BILA</name>
<accession>A0AC34GP07</accession>